<evidence type="ECO:0000313" key="3">
    <source>
        <dbReference type="EMBL" id="MBW4466313.1"/>
    </source>
</evidence>
<dbReference type="InterPro" id="IPR011055">
    <property type="entry name" value="Dup_hybrid_motif"/>
</dbReference>
<feature type="domain" description="M23ase beta-sheet core" evidence="2">
    <location>
        <begin position="99"/>
        <end position="209"/>
    </location>
</feature>
<feature type="region of interest" description="Disordered" evidence="1">
    <location>
        <begin position="15"/>
        <end position="44"/>
    </location>
</feature>
<reference evidence="3" key="2">
    <citation type="journal article" date="2022" name="Microbiol. Resour. Announc.">
        <title>Metagenome Sequencing to Explore Phylogenomics of Terrestrial Cyanobacteria.</title>
        <authorList>
            <person name="Ward R.D."/>
            <person name="Stajich J.E."/>
            <person name="Johansen J.R."/>
            <person name="Huntemann M."/>
            <person name="Clum A."/>
            <person name="Foster B."/>
            <person name="Foster B."/>
            <person name="Roux S."/>
            <person name="Palaniappan K."/>
            <person name="Varghese N."/>
            <person name="Mukherjee S."/>
            <person name="Reddy T.B.K."/>
            <person name="Daum C."/>
            <person name="Copeland A."/>
            <person name="Chen I.A."/>
            <person name="Ivanova N.N."/>
            <person name="Kyrpides N.C."/>
            <person name="Shapiro N."/>
            <person name="Eloe-Fadrosh E.A."/>
            <person name="Pietrasiak N."/>
        </authorList>
    </citation>
    <scope>NUCLEOTIDE SEQUENCE</scope>
    <source>
        <strain evidence="3">GSE-TBD4-15B</strain>
    </source>
</reference>
<dbReference type="InterPro" id="IPR016047">
    <property type="entry name" value="M23ase_b-sheet_dom"/>
</dbReference>
<evidence type="ECO:0000256" key="1">
    <source>
        <dbReference type="SAM" id="MobiDB-lite"/>
    </source>
</evidence>
<organism evidence="3 4">
    <name type="scientific">Pegethrix bostrychoides GSE-TBD4-15B</name>
    <dbReference type="NCBI Taxonomy" id="2839662"/>
    <lineage>
        <taxon>Bacteria</taxon>
        <taxon>Bacillati</taxon>
        <taxon>Cyanobacteriota</taxon>
        <taxon>Cyanophyceae</taxon>
        <taxon>Oculatellales</taxon>
        <taxon>Oculatellaceae</taxon>
        <taxon>Pegethrix</taxon>
    </lineage>
</organism>
<name>A0A951PBC2_9CYAN</name>
<sequence length="226" mass="24445">MAVSLGLPCAVSLGGRTQASTQPVPAVASAPSAQLQPNPQPAATDELTVENPAEIRQLQPSQLPASDWQGSSFPVENLQAYSSAFGYRESPTGGYTQEFHYGLDMAAPEGSYVHNWWTGTVKQVSDDTNCGTSVVVQSGDWTATYCHMQGYTDSDDQGRYNIDREIGLQIREGQLLPAGARMGRVGMTGRTTGPHLHWTLKYAGNYVDPGYVLRAMYQGQQAQKTP</sequence>
<dbReference type="SUPFAM" id="SSF51261">
    <property type="entry name" value="Duplicated hybrid motif"/>
    <property type="match status" value="1"/>
</dbReference>
<dbReference type="InterPro" id="IPR050570">
    <property type="entry name" value="Cell_wall_metabolism_enzyme"/>
</dbReference>
<evidence type="ECO:0000259" key="2">
    <source>
        <dbReference type="Pfam" id="PF01551"/>
    </source>
</evidence>
<evidence type="ECO:0000313" key="4">
    <source>
        <dbReference type="Proteomes" id="UP000707356"/>
    </source>
</evidence>
<accession>A0A951PBC2</accession>
<feature type="compositionally biased region" description="Low complexity" evidence="1">
    <location>
        <begin position="19"/>
        <end position="37"/>
    </location>
</feature>
<dbReference type="CDD" id="cd12797">
    <property type="entry name" value="M23_peptidase"/>
    <property type="match status" value="1"/>
</dbReference>
<dbReference type="GO" id="GO:0004222">
    <property type="term" value="F:metalloendopeptidase activity"/>
    <property type="evidence" value="ECO:0007669"/>
    <property type="project" value="TreeGrafter"/>
</dbReference>
<gene>
    <name evidence="3" type="ORF">KME07_12885</name>
</gene>
<dbReference type="AlphaFoldDB" id="A0A951PBC2"/>
<dbReference type="Pfam" id="PF01551">
    <property type="entry name" value="Peptidase_M23"/>
    <property type="match status" value="1"/>
</dbReference>
<dbReference type="PANTHER" id="PTHR21666">
    <property type="entry name" value="PEPTIDASE-RELATED"/>
    <property type="match status" value="1"/>
</dbReference>
<dbReference type="Proteomes" id="UP000707356">
    <property type="component" value="Unassembled WGS sequence"/>
</dbReference>
<dbReference type="EMBL" id="JAHHHV010000067">
    <property type="protein sequence ID" value="MBW4466313.1"/>
    <property type="molecule type" value="Genomic_DNA"/>
</dbReference>
<comment type="caution">
    <text evidence="3">The sequence shown here is derived from an EMBL/GenBank/DDBJ whole genome shotgun (WGS) entry which is preliminary data.</text>
</comment>
<dbReference type="PANTHER" id="PTHR21666:SF293">
    <property type="entry name" value="SLL1488 PROTEIN"/>
    <property type="match status" value="1"/>
</dbReference>
<reference evidence="3" key="1">
    <citation type="submission" date="2021-05" db="EMBL/GenBank/DDBJ databases">
        <authorList>
            <person name="Pietrasiak N."/>
            <person name="Ward R."/>
            <person name="Stajich J.E."/>
            <person name="Kurbessoian T."/>
        </authorList>
    </citation>
    <scope>NUCLEOTIDE SEQUENCE</scope>
    <source>
        <strain evidence="3">GSE-TBD4-15B</strain>
    </source>
</reference>
<dbReference type="Gene3D" id="2.70.70.10">
    <property type="entry name" value="Glucose Permease (Domain IIA)"/>
    <property type="match status" value="1"/>
</dbReference>
<protein>
    <submittedName>
        <fullName evidence="3">M23 family metallopeptidase</fullName>
    </submittedName>
</protein>
<proteinExistence type="predicted"/>